<dbReference type="InterPro" id="IPR002182">
    <property type="entry name" value="NB-ARC"/>
</dbReference>
<dbReference type="OMA" id="CWLHDLM"/>
<dbReference type="GO" id="GO:0043531">
    <property type="term" value="F:ADP binding"/>
    <property type="evidence" value="ECO:0007669"/>
    <property type="project" value="InterPro"/>
</dbReference>
<evidence type="ECO:0008006" key="10">
    <source>
        <dbReference type="Google" id="ProtNLM"/>
    </source>
</evidence>
<dbReference type="PRINTS" id="PR00364">
    <property type="entry name" value="DISEASERSIST"/>
</dbReference>
<dbReference type="EMBL" id="KB204127">
    <property type="protein sequence ID" value="KJB84201.1"/>
    <property type="molecule type" value="Genomic_DNA"/>
</dbReference>
<proteinExistence type="predicted"/>
<feature type="domain" description="Disease resistance R13L4/SHOC-2-like LRR" evidence="7">
    <location>
        <begin position="650"/>
        <end position="945"/>
    </location>
</feature>
<evidence type="ECO:0000256" key="1">
    <source>
        <dbReference type="ARBA" id="ARBA00022737"/>
    </source>
</evidence>
<dbReference type="Gene3D" id="1.10.10.10">
    <property type="entry name" value="Winged helix-like DNA-binding domain superfamily/Winged helix DNA-binding domain"/>
    <property type="match status" value="1"/>
</dbReference>
<dbReference type="Gene3D" id="1.10.8.430">
    <property type="entry name" value="Helical domain of apoptotic protease-activating factors"/>
    <property type="match status" value="1"/>
</dbReference>
<feature type="domain" description="NB-ARC" evidence="4">
    <location>
        <begin position="213"/>
        <end position="379"/>
    </location>
</feature>
<dbReference type="SUPFAM" id="SSF52058">
    <property type="entry name" value="L domain-like"/>
    <property type="match status" value="1"/>
</dbReference>
<dbReference type="Pfam" id="PF23559">
    <property type="entry name" value="WHD_DRP"/>
    <property type="match status" value="1"/>
</dbReference>
<dbReference type="FunFam" id="1.10.8.430:FF:000003">
    <property type="entry name" value="Probable disease resistance protein At5g66910"/>
    <property type="match status" value="1"/>
</dbReference>
<keyword evidence="3" id="KW-0611">Plant defense</keyword>
<dbReference type="Proteomes" id="UP000032304">
    <property type="component" value="Unassembled WGS sequence"/>
</dbReference>
<dbReference type="Pfam" id="PF18052">
    <property type="entry name" value="Rx_N"/>
    <property type="match status" value="1"/>
</dbReference>
<dbReference type="InterPro" id="IPR032675">
    <property type="entry name" value="LRR_dom_sf"/>
</dbReference>
<reference evidence="8 9" key="1">
    <citation type="journal article" date="2012" name="Nature">
        <title>Repeated polyploidization of Gossypium genomes and the evolution of spinnable cotton fibres.</title>
        <authorList>
            <person name="Paterson A.H."/>
            <person name="Wendel J.F."/>
            <person name="Gundlach H."/>
            <person name="Guo H."/>
            <person name="Jenkins J."/>
            <person name="Jin D."/>
            <person name="Llewellyn D."/>
            <person name="Showmaker K.C."/>
            <person name="Shu S."/>
            <person name="Udall J."/>
            <person name="Yoo M.J."/>
            <person name="Byers R."/>
            <person name="Chen W."/>
            <person name="Doron-Faigenboim A."/>
            <person name="Duke M.V."/>
            <person name="Gong L."/>
            <person name="Grimwood J."/>
            <person name="Grover C."/>
            <person name="Grupp K."/>
            <person name="Hu G."/>
            <person name="Lee T.H."/>
            <person name="Li J."/>
            <person name="Lin L."/>
            <person name="Liu T."/>
            <person name="Marler B.S."/>
            <person name="Page J.T."/>
            <person name="Roberts A.W."/>
            <person name="Romanel E."/>
            <person name="Sanders W.S."/>
            <person name="Szadkowski E."/>
            <person name="Tan X."/>
            <person name="Tang H."/>
            <person name="Xu C."/>
            <person name="Wang J."/>
            <person name="Wang Z."/>
            <person name="Zhang D."/>
            <person name="Zhang L."/>
            <person name="Ashrafi H."/>
            <person name="Bedon F."/>
            <person name="Bowers J.E."/>
            <person name="Brubaker C.L."/>
            <person name="Chee P.W."/>
            <person name="Das S."/>
            <person name="Gingle A.R."/>
            <person name="Haigler C.H."/>
            <person name="Harker D."/>
            <person name="Hoffmann L.V."/>
            <person name="Hovav R."/>
            <person name="Jones D.C."/>
            <person name="Lemke C."/>
            <person name="Mansoor S."/>
            <person name="ur Rahman M."/>
            <person name="Rainville L.N."/>
            <person name="Rambani A."/>
            <person name="Reddy U.K."/>
            <person name="Rong J.K."/>
            <person name="Saranga Y."/>
            <person name="Scheffler B.E."/>
            <person name="Scheffler J.A."/>
            <person name="Stelly D.M."/>
            <person name="Triplett B.A."/>
            <person name="Van Deynze A."/>
            <person name="Vaslin M.F."/>
            <person name="Waghmare V.N."/>
            <person name="Walford S.A."/>
            <person name="Wright R.J."/>
            <person name="Zaki E.A."/>
            <person name="Zhang T."/>
            <person name="Dennis E.S."/>
            <person name="Mayer K.F."/>
            <person name="Peterson D.G."/>
            <person name="Rokhsar D.S."/>
            <person name="Wang X."/>
            <person name="Schmutz J."/>
        </authorList>
    </citation>
    <scope>NUCLEOTIDE SEQUENCE [LARGE SCALE GENOMIC DNA]</scope>
</reference>
<protein>
    <recommendedName>
        <fullName evidence="10">AAA+ ATPase domain-containing protein</fullName>
    </recommendedName>
</protein>
<evidence type="ECO:0000259" key="7">
    <source>
        <dbReference type="Pfam" id="PF23598"/>
    </source>
</evidence>
<organism evidence="8 9">
    <name type="scientific">Gossypium raimondii</name>
    <name type="common">Peruvian cotton</name>
    <name type="synonym">Gossypium klotzschianum subsp. raimondii</name>
    <dbReference type="NCBI Taxonomy" id="29730"/>
    <lineage>
        <taxon>Eukaryota</taxon>
        <taxon>Viridiplantae</taxon>
        <taxon>Streptophyta</taxon>
        <taxon>Embryophyta</taxon>
        <taxon>Tracheophyta</taxon>
        <taxon>Spermatophyta</taxon>
        <taxon>Magnoliopsida</taxon>
        <taxon>eudicotyledons</taxon>
        <taxon>Gunneridae</taxon>
        <taxon>Pentapetalae</taxon>
        <taxon>rosids</taxon>
        <taxon>malvids</taxon>
        <taxon>Malvales</taxon>
        <taxon>Malvaceae</taxon>
        <taxon>Malvoideae</taxon>
        <taxon>Gossypium</taxon>
    </lineage>
</organism>
<evidence type="ECO:0000256" key="2">
    <source>
        <dbReference type="ARBA" id="ARBA00022741"/>
    </source>
</evidence>
<dbReference type="Gene3D" id="1.20.5.4130">
    <property type="match status" value="1"/>
</dbReference>
<accession>A0A0D2VJT0</accession>
<dbReference type="FunFam" id="1.10.10.10:FF:000322">
    <property type="entry name" value="Probable disease resistance protein At1g63360"/>
    <property type="match status" value="1"/>
</dbReference>
<dbReference type="GO" id="GO:0098542">
    <property type="term" value="P:defense response to other organism"/>
    <property type="evidence" value="ECO:0007669"/>
    <property type="project" value="TreeGrafter"/>
</dbReference>
<dbReference type="InterPro" id="IPR038005">
    <property type="entry name" value="RX-like_CC"/>
</dbReference>
<dbReference type="InterPro" id="IPR042197">
    <property type="entry name" value="Apaf_helical"/>
</dbReference>
<dbReference type="InterPro" id="IPR044974">
    <property type="entry name" value="Disease_R_plants"/>
</dbReference>
<dbReference type="Pfam" id="PF00931">
    <property type="entry name" value="NB-ARC"/>
    <property type="match status" value="1"/>
</dbReference>
<evidence type="ECO:0000313" key="8">
    <source>
        <dbReference type="EMBL" id="KJB84201.1"/>
    </source>
</evidence>
<gene>
    <name evidence="8" type="ORF">B456_N010100</name>
</gene>
<dbReference type="eggNOG" id="KOG4658">
    <property type="taxonomic scope" value="Eukaryota"/>
</dbReference>
<dbReference type="AlphaFoldDB" id="A0A0D2VJT0"/>
<feature type="domain" description="Disease resistance protein winged helix" evidence="6">
    <location>
        <begin position="466"/>
        <end position="542"/>
    </location>
</feature>
<evidence type="ECO:0000259" key="5">
    <source>
        <dbReference type="Pfam" id="PF18052"/>
    </source>
</evidence>
<dbReference type="FunFam" id="3.40.50.300:FF:001091">
    <property type="entry name" value="Probable disease resistance protein At1g61300"/>
    <property type="match status" value="1"/>
</dbReference>
<dbReference type="InterPro" id="IPR036388">
    <property type="entry name" value="WH-like_DNA-bd_sf"/>
</dbReference>
<dbReference type="InterPro" id="IPR027417">
    <property type="entry name" value="P-loop_NTPase"/>
</dbReference>
<keyword evidence="1" id="KW-0677">Repeat</keyword>
<dbReference type="Gene3D" id="3.80.10.10">
    <property type="entry name" value="Ribonuclease Inhibitor"/>
    <property type="match status" value="1"/>
</dbReference>
<dbReference type="PANTHER" id="PTHR23155">
    <property type="entry name" value="DISEASE RESISTANCE PROTEIN RP"/>
    <property type="match status" value="1"/>
</dbReference>
<name>A0A0D2VJT0_GOSRA</name>
<keyword evidence="9" id="KW-1185">Reference proteome</keyword>
<evidence type="ECO:0000256" key="3">
    <source>
        <dbReference type="ARBA" id="ARBA00022821"/>
    </source>
</evidence>
<dbReference type="InterPro" id="IPR058922">
    <property type="entry name" value="WHD_DRP"/>
</dbReference>
<evidence type="ECO:0000313" key="9">
    <source>
        <dbReference type="Proteomes" id="UP000032304"/>
    </source>
</evidence>
<evidence type="ECO:0000259" key="6">
    <source>
        <dbReference type="Pfam" id="PF23559"/>
    </source>
</evidence>
<dbReference type="Gramene" id="KJB84201">
    <property type="protein sequence ID" value="KJB84201"/>
    <property type="gene ID" value="B456_N010100"/>
</dbReference>
<dbReference type="InterPro" id="IPR055414">
    <property type="entry name" value="LRR_R13L4/SHOC2-like"/>
</dbReference>
<dbReference type="InterPro" id="IPR041118">
    <property type="entry name" value="Rx_N"/>
</dbReference>
<evidence type="ECO:0000259" key="4">
    <source>
        <dbReference type="Pfam" id="PF00931"/>
    </source>
</evidence>
<dbReference type="Pfam" id="PF23598">
    <property type="entry name" value="LRR_14"/>
    <property type="match status" value="1"/>
</dbReference>
<feature type="domain" description="Disease resistance N-terminal" evidence="5">
    <location>
        <begin position="46"/>
        <end position="128"/>
    </location>
</feature>
<dbReference type="CDD" id="cd14798">
    <property type="entry name" value="RX-CC_like"/>
    <property type="match status" value="1"/>
</dbReference>
<dbReference type="SUPFAM" id="SSF52540">
    <property type="entry name" value="P-loop containing nucleoside triphosphate hydrolases"/>
    <property type="match status" value="1"/>
</dbReference>
<feature type="non-terminal residue" evidence="8">
    <location>
        <position position="1"/>
    </location>
</feature>
<keyword evidence="2" id="KW-0547">Nucleotide-binding</keyword>
<sequence>FAIVFIIKYCFLQLFSQQDCGTHILKSKFKILKNFLSSITIMAWSAVTSAVTTIGELLTEEAIYLWGVEEQVDRLQTELQWMQSSLMVAETKQSTDERIRLWVAEIRELAYDAEDIVEEFALKIGSKNKGGLPSCIKRSACCLKEGWVLHETRSKIEKIIERINDLVRRLQAYGVKELKDKGEESSFSTERRESRRPYPHIMDDNIVGLVDDTEGLVKVLTKESGCKVVTIWGMGGLGKTTLAKKIYHHPQVVDYFDHLAFVYVSQPCRKRNVWEDILSGFKTLDKKDRKKTDEDLAKKLCKTLEDKKCLVILDDVWTSEAWDSLKPAFPVATGRDSNSKILLTSRNKGIVSDAAIRELNCLNDEESWELFQKIVFPQTGNIIDVEMKKLGENMVKDCAGLPLAIVVLGGILATKKNLLNEWRKISDNVKSYLKRGKNQGPEDVLALSYDDLPLYLRPCFLYLSHFPEDYMIDVDSLIQLWVAEGIVSSKQEERDGGEIAEDVAESYLMELVERCMIQVRERDVATLKVKTIQMHDLMRDLCLSKAKQENFVFIVDQSNASSLSMIRKVRRVSVHEFFFIQCIKSPNIRSLLFFNEFFPNEALEKYLPLEVLNYVEEHENDVCNPLYWILLISGISTMDLKARGIWRYMFNNFKLLRVLNYERTTGDRFGGSKLPSDIGNLIHLRFLSLKDLEFLWQKLPSSLRNLRCLQTLDLRVDIGRIHVPNVIWRMEQLRHLYLPSRCKSRTKLKLGTLRKLLTLVNFNTKNCYLKDLINMKNLRELGINFPFNIENFNEKELGENPPIIGIKYDLHSLSIITSGDKSIDPKHLAHLLSNCISIFKLIIKTRISELPEYHYFSSHLAYIGLRWCKLEKDPMPTLEKLPNLRILELESYFEGKEMFCSAHGFPKLESLILTEVNNLEEWKVDEGAMPSLQRLEIKGCLGLKMLPEGLRFITTLKELKIESMPDEFKKRLEEGGEDFYKVKHVPSIIFQRIQRKSDIDLFSFAFQVKTPFFHLLLLFTGSNLDLKLLL</sequence>
<dbReference type="Gene3D" id="3.40.50.300">
    <property type="entry name" value="P-loop containing nucleotide triphosphate hydrolases"/>
    <property type="match status" value="1"/>
</dbReference>
<dbReference type="PANTHER" id="PTHR23155:SF1185">
    <property type="entry name" value="DISEASE RESISTANCE RPP8-LIKE PROTEIN 3-RELATED"/>
    <property type="match status" value="1"/>
</dbReference>